<proteinExistence type="predicted"/>
<sequence length="28" mass="2914">MALALVSEDHGPAIALAVAKRLLVVAQR</sequence>
<evidence type="ECO:0000313" key="1">
    <source>
        <dbReference type="EMBL" id="GFD60323.1"/>
    </source>
</evidence>
<organism evidence="1">
    <name type="scientific">Tanacetum cinerariifolium</name>
    <name type="common">Dalmatian daisy</name>
    <name type="synonym">Chrysanthemum cinerariifolium</name>
    <dbReference type="NCBI Taxonomy" id="118510"/>
    <lineage>
        <taxon>Eukaryota</taxon>
        <taxon>Viridiplantae</taxon>
        <taxon>Streptophyta</taxon>
        <taxon>Embryophyta</taxon>
        <taxon>Tracheophyta</taxon>
        <taxon>Spermatophyta</taxon>
        <taxon>Magnoliopsida</taxon>
        <taxon>eudicotyledons</taxon>
        <taxon>Gunneridae</taxon>
        <taxon>Pentapetalae</taxon>
        <taxon>asterids</taxon>
        <taxon>campanulids</taxon>
        <taxon>Asterales</taxon>
        <taxon>Asteraceae</taxon>
        <taxon>Asteroideae</taxon>
        <taxon>Anthemideae</taxon>
        <taxon>Anthemidinae</taxon>
        <taxon>Tanacetum</taxon>
    </lineage>
</organism>
<feature type="non-terminal residue" evidence="1">
    <location>
        <position position="28"/>
    </location>
</feature>
<gene>
    <name evidence="1" type="ORF">Tci_932292</name>
</gene>
<comment type="caution">
    <text evidence="1">The sequence shown here is derived from an EMBL/GenBank/DDBJ whole genome shotgun (WGS) entry which is preliminary data.</text>
</comment>
<dbReference type="EMBL" id="BKCJ011876265">
    <property type="protein sequence ID" value="GFD60323.1"/>
    <property type="molecule type" value="Genomic_DNA"/>
</dbReference>
<dbReference type="AlphaFoldDB" id="A0A699XM60"/>
<name>A0A699XM60_TANCI</name>
<accession>A0A699XM60</accession>
<reference evidence="1" key="1">
    <citation type="journal article" date="2019" name="Sci. Rep.">
        <title>Draft genome of Tanacetum cinerariifolium, the natural source of mosquito coil.</title>
        <authorList>
            <person name="Yamashiro T."/>
            <person name="Shiraishi A."/>
            <person name="Satake H."/>
            <person name="Nakayama K."/>
        </authorList>
    </citation>
    <scope>NUCLEOTIDE SEQUENCE</scope>
</reference>
<protein>
    <submittedName>
        <fullName evidence="1">Uncharacterized protein</fullName>
    </submittedName>
</protein>